<dbReference type="Pfam" id="PF20152">
    <property type="entry name" value="DUF6534"/>
    <property type="match status" value="1"/>
</dbReference>
<keyword evidence="3" id="KW-0812">Transmembrane</keyword>
<organism evidence="5 6">
    <name type="scientific">Paramarasmius palmivorus</name>
    <dbReference type="NCBI Taxonomy" id="297713"/>
    <lineage>
        <taxon>Eukaryota</taxon>
        <taxon>Fungi</taxon>
        <taxon>Dikarya</taxon>
        <taxon>Basidiomycota</taxon>
        <taxon>Agaricomycotina</taxon>
        <taxon>Agaricomycetes</taxon>
        <taxon>Agaricomycetidae</taxon>
        <taxon>Agaricales</taxon>
        <taxon>Marasmiineae</taxon>
        <taxon>Marasmiaceae</taxon>
        <taxon>Paramarasmius</taxon>
    </lineage>
</organism>
<keyword evidence="6" id="KW-1185">Reference proteome</keyword>
<evidence type="ECO:0000256" key="3">
    <source>
        <dbReference type="SAM" id="Phobius"/>
    </source>
</evidence>
<dbReference type="Pfam" id="PF06201">
    <property type="entry name" value="PITH"/>
    <property type="match status" value="1"/>
</dbReference>
<gene>
    <name evidence="5" type="ORF">VNI00_003705</name>
</gene>
<dbReference type="GO" id="GO:0005737">
    <property type="term" value="C:cytoplasm"/>
    <property type="evidence" value="ECO:0007669"/>
    <property type="project" value="UniProtKB-ARBA"/>
</dbReference>
<name>A0AAW0DUD0_9AGAR</name>
<evidence type="ECO:0000256" key="1">
    <source>
        <dbReference type="ARBA" id="ARBA00025788"/>
    </source>
</evidence>
<dbReference type="PROSITE" id="PS51532">
    <property type="entry name" value="PITH"/>
    <property type="match status" value="1"/>
</dbReference>
<dbReference type="InterPro" id="IPR010400">
    <property type="entry name" value="PITH_dom"/>
</dbReference>
<feature type="transmembrane region" description="Helical" evidence="3">
    <location>
        <begin position="185"/>
        <end position="205"/>
    </location>
</feature>
<feature type="transmembrane region" description="Helical" evidence="3">
    <location>
        <begin position="111"/>
        <end position="129"/>
    </location>
</feature>
<feature type="transmembrane region" description="Helical" evidence="3">
    <location>
        <begin position="141"/>
        <end position="165"/>
    </location>
</feature>
<comment type="similarity">
    <text evidence="1">Belongs to the PITHD1 family.</text>
</comment>
<feature type="transmembrane region" description="Helical" evidence="3">
    <location>
        <begin position="75"/>
        <end position="96"/>
    </location>
</feature>
<keyword evidence="3" id="KW-1133">Transmembrane helix</keyword>
<feature type="transmembrane region" description="Helical" evidence="3">
    <location>
        <begin position="226"/>
        <end position="246"/>
    </location>
</feature>
<dbReference type="InterPro" id="IPR008979">
    <property type="entry name" value="Galactose-bd-like_sf"/>
</dbReference>
<protein>
    <recommendedName>
        <fullName evidence="4">PITH domain-containing protein</fullName>
    </recommendedName>
</protein>
<accession>A0AAW0DUD0</accession>
<feature type="compositionally biased region" description="Basic and acidic residues" evidence="2">
    <location>
        <begin position="339"/>
        <end position="351"/>
    </location>
</feature>
<keyword evidence="3" id="KW-0472">Membrane</keyword>
<proteinExistence type="inferred from homology"/>
<feature type="transmembrane region" description="Helical" evidence="3">
    <location>
        <begin position="12"/>
        <end position="33"/>
    </location>
</feature>
<reference evidence="5 6" key="1">
    <citation type="submission" date="2024-01" db="EMBL/GenBank/DDBJ databases">
        <title>A draft genome for a cacao thread blight-causing isolate of Paramarasmius palmivorus.</title>
        <authorList>
            <person name="Baruah I.K."/>
            <person name="Bukari Y."/>
            <person name="Amoako-Attah I."/>
            <person name="Meinhardt L.W."/>
            <person name="Bailey B.A."/>
            <person name="Cohen S.P."/>
        </authorList>
    </citation>
    <scope>NUCLEOTIDE SEQUENCE [LARGE SCALE GENOMIC DNA]</scope>
    <source>
        <strain evidence="5 6">GH-12</strain>
    </source>
</reference>
<evidence type="ECO:0000313" key="5">
    <source>
        <dbReference type="EMBL" id="KAK7054507.1"/>
    </source>
</evidence>
<dbReference type="Gene3D" id="2.60.120.470">
    <property type="entry name" value="PITH domain"/>
    <property type="match status" value="1"/>
</dbReference>
<feature type="compositionally biased region" description="Basic and acidic residues" evidence="2">
    <location>
        <begin position="381"/>
        <end position="392"/>
    </location>
</feature>
<dbReference type="InterPro" id="IPR037047">
    <property type="entry name" value="PITH_dom_sf"/>
</dbReference>
<sequence length="588" mass="65490">MSTAAPQLNLDLSSIVDPIFYGALIAIWLSILLKNPFWNMFITDLDLYSHQRRQTAHADYSSSIHSSSAWSDIRASLLVFACTLLNGLMLHHYFIVNFGNILALTHITPELSAFTLLTLLVIVLSDLCFASRVWRLQRVHWAFTVIIVATAIGALIPGITMVKAIFTKPSVPALNSTPRKIEVGFINILAALSQCLATAALWWSFRAHMSEVVTTQTMLQKLSIIALNRGVLLTVCQLMVAFMYFYHPERFYWAPFHQALAPLYFMTMLSTLNARTDFRDKKDLSIAQTDTNIFGAGTYHGENDIPVTLASRSYDPRAGIQNLSLLEAGYGSSRNLVRRDVGNEKEKEKQSGLKNSSTAFLVVNNPNSRPSAEGYNPYQEVKVDNSKRERSAESLQKQAPGQESEDILIERGQSRDSVHVSLLEFLDLQQLNCLNESPDHPLKPVVESKSLNNSPEKFLQSDADEQLLLNIAFNQTVRVKSIIIKSEDVSKAPKLIKLAVNKPSLGFEDVADANEPAVAQILELSEEDVKGKPIQLRFVRFQSVNSLHIFVASNQGDEEETVINAIDVIGVPVETTKDLSGLKQQENS</sequence>
<evidence type="ECO:0000259" key="4">
    <source>
        <dbReference type="PROSITE" id="PS51532"/>
    </source>
</evidence>
<dbReference type="PANTHER" id="PTHR12175">
    <property type="entry name" value="AD039 HT014 THIOREDOXIN FAMILY TRP26"/>
    <property type="match status" value="1"/>
</dbReference>
<evidence type="ECO:0000256" key="2">
    <source>
        <dbReference type="SAM" id="MobiDB-lite"/>
    </source>
</evidence>
<feature type="domain" description="PITH" evidence="4">
    <location>
        <begin position="411"/>
        <end position="588"/>
    </location>
</feature>
<feature type="compositionally biased region" description="Polar residues" evidence="2">
    <location>
        <begin position="352"/>
        <end position="370"/>
    </location>
</feature>
<dbReference type="SUPFAM" id="SSF49785">
    <property type="entry name" value="Galactose-binding domain-like"/>
    <property type="match status" value="1"/>
</dbReference>
<dbReference type="EMBL" id="JAYKXP010000009">
    <property type="protein sequence ID" value="KAK7054507.1"/>
    <property type="molecule type" value="Genomic_DNA"/>
</dbReference>
<dbReference type="Proteomes" id="UP001383192">
    <property type="component" value="Unassembled WGS sequence"/>
</dbReference>
<dbReference type="InterPro" id="IPR045339">
    <property type="entry name" value="DUF6534"/>
</dbReference>
<evidence type="ECO:0000313" key="6">
    <source>
        <dbReference type="Proteomes" id="UP001383192"/>
    </source>
</evidence>
<dbReference type="PANTHER" id="PTHR12175:SF5">
    <property type="entry name" value="OS03G0795500 PROTEIN"/>
    <property type="match status" value="1"/>
</dbReference>
<feature type="region of interest" description="Disordered" evidence="2">
    <location>
        <begin position="339"/>
        <end position="406"/>
    </location>
</feature>
<dbReference type="AlphaFoldDB" id="A0AAW0DUD0"/>
<comment type="caution">
    <text evidence="5">The sequence shown here is derived from an EMBL/GenBank/DDBJ whole genome shotgun (WGS) entry which is preliminary data.</text>
</comment>
<dbReference type="InterPro" id="IPR045099">
    <property type="entry name" value="PITH1-like"/>
</dbReference>